<dbReference type="InterPro" id="IPR005000">
    <property type="entry name" value="Aldolase/citrate-lyase_domain"/>
</dbReference>
<dbReference type="PANTHER" id="PTHR32308:SF10">
    <property type="entry name" value="CITRATE LYASE SUBUNIT BETA"/>
    <property type="match status" value="1"/>
</dbReference>
<dbReference type="GO" id="GO:0016829">
    <property type="term" value="F:lyase activity"/>
    <property type="evidence" value="ECO:0007669"/>
    <property type="project" value="UniProtKB-KW"/>
</dbReference>
<evidence type="ECO:0000313" key="5">
    <source>
        <dbReference type="EMBL" id="MDA3624061.1"/>
    </source>
</evidence>
<organism evidence="5 6">
    <name type="scientific">Saccharopolyspora oryzae</name>
    <dbReference type="NCBI Taxonomy" id="2997343"/>
    <lineage>
        <taxon>Bacteria</taxon>
        <taxon>Bacillati</taxon>
        <taxon>Actinomycetota</taxon>
        <taxon>Actinomycetes</taxon>
        <taxon>Pseudonocardiales</taxon>
        <taxon>Pseudonocardiaceae</taxon>
        <taxon>Saccharopolyspora</taxon>
    </lineage>
</organism>
<sequence length="275" mass="28979">MSALAEKVRDTSTLLFVPGDRPERFTKAAASGAGLVVLDLEDAVAADRKAEARVHVAEWVAGNHECAVRINPPGTEWHEADLAAFAQQRCAVMLPKAEDAETVRGVADALGTSPLIALIETAQGVLDARHIGRVAAVQRLAFGSFDLAAQLGVAPGDREALAAARSALVLASAAVGLPGPVDGVTGDLHDDELLVDDVRHARLLGFTGKLCVHPKQVATTTAALRPTDDEQRWAREVVDAAAQGGVVAVRGQMIDKPVVDRARRVLRQAEEGNPR</sequence>
<keyword evidence="2" id="KW-0479">Metal-binding</keyword>
<dbReference type="InterPro" id="IPR015813">
    <property type="entry name" value="Pyrv/PenolPyrv_kinase-like_dom"/>
</dbReference>
<evidence type="ECO:0000259" key="4">
    <source>
        <dbReference type="Pfam" id="PF03328"/>
    </source>
</evidence>
<comment type="caution">
    <text evidence="5">The sequence shown here is derived from an EMBL/GenBank/DDBJ whole genome shotgun (WGS) entry which is preliminary data.</text>
</comment>
<dbReference type="PIRSF" id="PIRSF015582">
    <property type="entry name" value="Cit_lyase_B"/>
    <property type="match status" value="1"/>
</dbReference>
<evidence type="ECO:0000256" key="1">
    <source>
        <dbReference type="ARBA" id="ARBA00001946"/>
    </source>
</evidence>
<keyword evidence="5" id="KW-0456">Lyase</keyword>
<dbReference type="Gene3D" id="3.20.20.60">
    <property type="entry name" value="Phosphoenolpyruvate-binding domains"/>
    <property type="match status" value="1"/>
</dbReference>
<keyword evidence="6" id="KW-1185">Reference proteome</keyword>
<dbReference type="EMBL" id="JAQGLA010000002">
    <property type="protein sequence ID" value="MDA3624061.1"/>
    <property type="molecule type" value="Genomic_DNA"/>
</dbReference>
<dbReference type="PANTHER" id="PTHR32308">
    <property type="entry name" value="LYASE BETA SUBUNIT, PUTATIVE (AFU_ORTHOLOGUE AFUA_4G13030)-RELATED"/>
    <property type="match status" value="1"/>
</dbReference>
<dbReference type="SUPFAM" id="SSF51621">
    <property type="entry name" value="Phosphoenolpyruvate/pyruvate domain"/>
    <property type="match status" value="1"/>
</dbReference>
<proteinExistence type="predicted"/>
<feature type="domain" description="HpcH/HpaI aldolase/citrate lyase" evidence="4">
    <location>
        <begin position="13"/>
        <end position="214"/>
    </location>
</feature>
<reference evidence="5 6" key="1">
    <citation type="submission" date="2022-11" db="EMBL/GenBank/DDBJ databases">
        <title>Draft genome sequence of Saccharopolyspora sp. WRP15-2 isolated from rhizosphere soils of wild rice in Thailand.</title>
        <authorList>
            <person name="Duangmal K."/>
            <person name="Kammanee S."/>
            <person name="Muangham S."/>
        </authorList>
    </citation>
    <scope>NUCLEOTIDE SEQUENCE [LARGE SCALE GENOMIC DNA]</scope>
    <source>
        <strain evidence="5 6">WRP15-2</strain>
    </source>
</reference>
<dbReference type="InterPro" id="IPR040442">
    <property type="entry name" value="Pyrv_kinase-like_dom_sf"/>
</dbReference>
<evidence type="ECO:0000256" key="3">
    <source>
        <dbReference type="ARBA" id="ARBA00022842"/>
    </source>
</evidence>
<name>A0ABT4US29_9PSEU</name>
<evidence type="ECO:0000313" key="6">
    <source>
        <dbReference type="Proteomes" id="UP001210380"/>
    </source>
</evidence>
<comment type="cofactor">
    <cofactor evidence="1">
        <name>Mg(2+)</name>
        <dbReference type="ChEBI" id="CHEBI:18420"/>
    </cofactor>
</comment>
<keyword evidence="3" id="KW-0460">Magnesium</keyword>
<gene>
    <name evidence="5" type="ORF">OU415_01355</name>
</gene>
<dbReference type="Proteomes" id="UP001210380">
    <property type="component" value="Unassembled WGS sequence"/>
</dbReference>
<dbReference type="RefSeq" id="WP_270946630.1">
    <property type="nucleotide sequence ID" value="NZ_JAQGLA010000002.1"/>
</dbReference>
<dbReference type="Pfam" id="PF03328">
    <property type="entry name" value="HpcH_HpaI"/>
    <property type="match status" value="1"/>
</dbReference>
<accession>A0ABT4US29</accession>
<dbReference type="InterPro" id="IPR011206">
    <property type="entry name" value="Citrate_lyase_beta/mcl1/mcl2"/>
</dbReference>
<evidence type="ECO:0000256" key="2">
    <source>
        <dbReference type="ARBA" id="ARBA00022723"/>
    </source>
</evidence>
<protein>
    <submittedName>
        <fullName evidence="5">CoA ester lyase</fullName>
    </submittedName>
</protein>